<dbReference type="Gene3D" id="1.20.5.500">
    <property type="entry name" value="Single helix bin"/>
    <property type="match status" value="1"/>
</dbReference>
<accession>A0A8T2NRI2</accession>
<dbReference type="Gene3D" id="1.20.5.1160">
    <property type="entry name" value="Vasodilator-stimulated phosphoprotein"/>
    <property type="match status" value="1"/>
</dbReference>
<keyword evidence="7" id="KW-1185">Reference proteome</keyword>
<dbReference type="PANTHER" id="PTHR45652:SF11">
    <property type="entry name" value="NOTOCHORD GRANULAR SURFACE"/>
    <property type="match status" value="1"/>
</dbReference>
<dbReference type="InterPro" id="IPR039008">
    <property type="entry name" value="IF_rod_dom"/>
</dbReference>
<evidence type="ECO:0000256" key="1">
    <source>
        <dbReference type="ARBA" id="ARBA00022754"/>
    </source>
</evidence>
<sequence length="363" mass="39825">MAVGAKEAMAGQLEMLKAKYEEAVELRKKAEMEIEAFRPDVDAATSARIALEKQLENLEVEILFLQRVHKEEIDELMKQIYKASATVGASFDVPDLSAALKQVQQEYDCIAAKNLQEMDAWYKTKFDDLSSASTKHVDQVRSVREQIAGAKKDNKERDLEALKTKNEALEAQIREAQEKYKKELEDLQARIESLQLELKSTKQKIALHLREYQDLLNIKMALEIEITTYRKLIEGEDLRLTGMVQSLSLMSGGMSALGAGMGVGMGGAMGVGMGVGLGGGMGVGLGGRIAGQGQMGAIESYSSEQAVETTERKTVLIRTVKAEDDTMQSDTQERTITISGAADDTDEETPPPRPRLHGPSLGL</sequence>
<feature type="coiled-coil region" evidence="3">
    <location>
        <begin position="6"/>
        <end position="75"/>
    </location>
</feature>
<dbReference type="Pfam" id="PF00038">
    <property type="entry name" value="Filament"/>
    <property type="match status" value="1"/>
</dbReference>
<proteinExistence type="predicted"/>
<dbReference type="Gene3D" id="1.20.5.170">
    <property type="match status" value="1"/>
</dbReference>
<protein>
    <recommendedName>
        <fullName evidence="5">IF rod domain-containing protein</fullName>
    </recommendedName>
</protein>
<dbReference type="Proteomes" id="UP000824540">
    <property type="component" value="Unassembled WGS sequence"/>
</dbReference>
<dbReference type="FunFam" id="1.20.5.170:FF:000002">
    <property type="entry name" value="Type I keratin KA11"/>
    <property type="match status" value="1"/>
</dbReference>
<evidence type="ECO:0000256" key="4">
    <source>
        <dbReference type="SAM" id="MobiDB-lite"/>
    </source>
</evidence>
<dbReference type="GO" id="GO:0005737">
    <property type="term" value="C:cytoplasm"/>
    <property type="evidence" value="ECO:0007669"/>
    <property type="project" value="TreeGrafter"/>
</dbReference>
<dbReference type="EMBL" id="JAFBMS010000026">
    <property type="protein sequence ID" value="KAG9342744.1"/>
    <property type="molecule type" value="Genomic_DNA"/>
</dbReference>
<feature type="domain" description="IF rod" evidence="5">
    <location>
        <begin position="1"/>
        <end position="240"/>
    </location>
</feature>
<evidence type="ECO:0000256" key="3">
    <source>
        <dbReference type="SAM" id="Coils"/>
    </source>
</evidence>
<evidence type="ECO:0000313" key="7">
    <source>
        <dbReference type="Proteomes" id="UP000824540"/>
    </source>
</evidence>
<dbReference type="GO" id="GO:0005200">
    <property type="term" value="F:structural constituent of cytoskeleton"/>
    <property type="evidence" value="ECO:0007669"/>
    <property type="project" value="TreeGrafter"/>
</dbReference>
<dbReference type="InterPro" id="IPR050405">
    <property type="entry name" value="Intermediate_filament"/>
</dbReference>
<dbReference type="PROSITE" id="PS51842">
    <property type="entry name" value="IF_ROD_2"/>
    <property type="match status" value="1"/>
</dbReference>
<reference evidence="6" key="1">
    <citation type="thesis" date="2021" institute="BYU ScholarsArchive" country="Provo, UT, USA">
        <title>Applications of and Algorithms for Genome Assembly and Genomic Analyses with an Emphasis on Marine Teleosts.</title>
        <authorList>
            <person name="Pickett B.D."/>
        </authorList>
    </citation>
    <scope>NUCLEOTIDE SEQUENCE</scope>
    <source>
        <strain evidence="6">HI-2016</strain>
    </source>
</reference>
<organism evidence="6 7">
    <name type="scientific">Albula glossodonta</name>
    <name type="common">roundjaw bonefish</name>
    <dbReference type="NCBI Taxonomy" id="121402"/>
    <lineage>
        <taxon>Eukaryota</taxon>
        <taxon>Metazoa</taxon>
        <taxon>Chordata</taxon>
        <taxon>Craniata</taxon>
        <taxon>Vertebrata</taxon>
        <taxon>Euteleostomi</taxon>
        <taxon>Actinopterygii</taxon>
        <taxon>Neopterygii</taxon>
        <taxon>Teleostei</taxon>
        <taxon>Albuliformes</taxon>
        <taxon>Albulidae</taxon>
        <taxon>Albula</taxon>
    </lineage>
</organism>
<dbReference type="GO" id="GO:0005882">
    <property type="term" value="C:intermediate filament"/>
    <property type="evidence" value="ECO:0007669"/>
    <property type="project" value="UniProtKB-KW"/>
</dbReference>
<dbReference type="GO" id="GO:0045109">
    <property type="term" value="P:intermediate filament organization"/>
    <property type="evidence" value="ECO:0007669"/>
    <property type="project" value="TreeGrafter"/>
</dbReference>
<dbReference type="AlphaFoldDB" id="A0A8T2NRI2"/>
<evidence type="ECO:0000256" key="2">
    <source>
        <dbReference type="ARBA" id="ARBA00023054"/>
    </source>
</evidence>
<keyword evidence="2 3" id="KW-0175">Coiled coil</keyword>
<dbReference type="OrthoDB" id="2441647at2759"/>
<name>A0A8T2NRI2_9TELE</name>
<dbReference type="SMART" id="SM01391">
    <property type="entry name" value="Filament"/>
    <property type="match status" value="1"/>
</dbReference>
<dbReference type="PANTHER" id="PTHR45652">
    <property type="entry name" value="GLIAL FIBRILLARY ACIDIC PROTEIN"/>
    <property type="match status" value="1"/>
</dbReference>
<dbReference type="SUPFAM" id="SSF64593">
    <property type="entry name" value="Intermediate filament protein, coiled coil region"/>
    <property type="match status" value="1"/>
</dbReference>
<evidence type="ECO:0000313" key="6">
    <source>
        <dbReference type="EMBL" id="KAG9342744.1"/>
    </source>
</evidence>
<feature type="coiled-coil region" evidence="3">
    <location>
        <begin position="152"/>
        <end position="211"/>
    </location>
</feature>
<keyword evidence="1" id="KW-0403">Intermediate filament</keyword>
<evidence type="ECO:0000259" key="5">
    <source>
        <dbReference type="PROSITE" id="PS51842"/>
    </source>
</evidence>
<comment type="caution">
    <text evidence="6">The sequence shown here is derived from an EMBL/GenBank/DDBJ whole genome shotgun (WGS) entry which is preliminary data.</text>
</comment>
<feature type="region of interest" description="Disordered" evidence="4">
    <location>
        <begin position="324"/>
        <end position="363"/>
    </location>
</feature>
<feature type="compositionally biased region" description="Polar residues" evidence="4">
    <location>
        <begin position="328"/>
        <end position="338"/>
    </location>
</feature>
<gene>
    <name evidence="6" type="ORF">JZ751_015606</name>
</gene>